<protein>
    <recommendedName>
        <fullName evidence="3">TauD/TfdA-like domain-containing protein</fullName>
    </recommendedName>
</protein>
<gene>
    <name evidence="4" type="ORF">GCM10010517_71620</name>
</gene>
<comment type="caution">
    <text evidence="4">The sequence shown here is derived from an EMBL/GenBank/DDBJ whole genome shotgun (WGS) entry which is preliminary data.</text>
</comment>
<dbReference type="Pfam" id="PF02668">
    <property type="entry name" value="TauD"/>
    <property type="match status" value="1"/>
</dbReference>
<organism evidence="4 5">
    <name type="scientific">Streptosporangium fragile</name>
    <dbReference type="NCBI Taxonomy" id="46186"/>
    <lineage>
        <taxon>Bacteria</taxon>
        <taxon>Bacillati</taxon>
        <taxon>Actinomycetota</taxon>
        <taxon>Actinomycetes</taxon>
        <taxon>Streptosporangiales</taxon>
        <taxon>Streptosporangiaceae</taxon>
        <taxon>Streptosporangium</taxon>
    </lineage>
</organism>
<evidence type="ECO:0000256" key="2">
    <source>
        <dbReference type="ARBA" id="ARBA00023004"/>
    </source>
</evidence>
<proteinExistence type="predicted"/>
<feature type="domain" description="TauD/TfdA-like" evidence="3">
    <location>
        <begin position="9"/>
        <end position="95"/>
    </location>
</feature>
<sequence length="97" mass="10642">MTGVRLDGDLPAETVSEIRAALLRYKVIFFRGQEHLDEHGQVAFARLLGEPTPAHPAVPVLNGNSHILDLDYSGGQKVDRWHSDVTFVDRPPLASVG</sequence>
<dbReference type="RefSeq" id="WP_344980817.1">
    <property type="nucleotide sequence ID" value="NZ_BAAAVI010000083.1"/>
</dbReference>
<dbReference type="EMBL" id="BAAAVI010000083">
    <property type="protein sequence ID" value="GAA2905487.1"/>
    <property type="molecule type" value="Genomic_DNA"/>
</dbReference>
<dbReference type="InterPro" id="IPR042098">
    <property type="entry name" value="TauD-like_sf"/>
</dbReference>
<accession>A0ABN3W8K4</accession>
<keyword evidence="1" id="KW-0560">Oxidoreductase</keyword>
<keyword evidence="5" id="KW-1185">Reference proteome</keyword>
<evidence type="ECO:0000256" key="1">
    <source>
        <dbReference type="ARBA" id="ARBA00023002"/>
    </source>
</evidence>
<name>A0ABN3W8K4_9ACTN</name>
<keyword evidence="2" id="KW-0408">Iron</keyword>
<reference evidence="4 5" key="1">
    <citation type="journal article" date="2019" name="Int. J. Syst. Evol. Microbiol.">
        <title>The Global Catalogue of Microorganisms (GCM) 10K type strain sequencing project: providing services to taxonomists for standard genome sequencing and annotation.</title>
        <authorList>
            <consortium name="The Broad Institute Genomics Platform"/>
            <consortium name="The Broad Institute Genome Sequencing Center for Infectious Disease"/>
            <person name="Wu L."/>
            <person name="Ma J."/>
        </authorList>
    </citation>
    <scope>NUCLEOTIDE SEQUENCE [LARGE SCALE GENOMIC DNA]</scope>
    <source>
        <strain evidence="4 5">JCM 6242</strain>
    </source>
</reference>
<evidence type="ECO:0000313" key="4">
    <source>
        <dbReference type="EMBL" id="GAA2905487.1"/>
    </source>
</evidence>
<evidence type="ECO:0000313" key="5">
    <source>
        <dbReference type="Proteomes" id="UP001500831"/>
    </source>
</evidence>
<dbReference type="InterPro" id="IPR003819">
    <property type="entry name" value="TauD/TfdA-like"/>
</dbReference>
<evidence type="ECO:0000259" key="3">
    <source>
        <dbReference type="Pfam" id="PF02668"/>
    </source>
</evidence>
<dbReference type="Gene3D" id="3.60.130.10">
    <property type="entry name" value="Clavaminate synthase-like"/>
    <property type="match status" value="1"/>
</dbReference>
<dbReference type="Proteomes" id="UP001500831">
    <property type="component" value="Unassembled WGS sequence"/>
</dbReference>
<dbReference type="SUPFAM" id="SSF51197">
    <property type="entry name" value="Clavaminate synthase-like"/>
    <property type="match status" value="1"/>
</dbReference>